<protein>
    <submittedName>
        <fullName evidence="3">Membrane protein</fullName>
    </submittedName>
</protein>
<organism evidence="3 4">
    <name type="scientific">Stenotrophomonas chelatiphaga</name>
    <dbReference type="NCBI Taxonomy" id="517011"/>
    <lineage>
        <taxon>Bacteria</taxon>
        <taxon>Pseudomonadati</taxon>
        <taxon>Pseudomonadota</taxon>
        <taxon>Gammaproteobacteria</taxon>
        <taxon>Lysobacterales</taxon>
        <taxon>Lysobacteraceae</taxon>
        <taxon>Stenotrophomonas</taxon>
    </lineage>
</organism>
<keyword evidence="1" id="KW-0812">Transmembrane</keyword>
<feature type="transmembrane region" description="Helical" evidence="1">
    <location>
        <begin position="177"/>
        <end position="198"/>
    </location>
</feature>
<keyword evidence="4" id="KW-1185">Reference proteome</keyword>
<feature type="transmembrane region" description="Helical" evidence="1">
    <location>
        <begin position="302"/>
        <end position="322"/>
    </location>
</feature>
<sequence length="340" mass="36479">MNIEHTMGRTLPATIPDYLAQLRAALHDADPAMVQDALYDAEEYLRSELAAQPGRSEGEVIADVAGSYGAPDEVADIYRETELTVNRALRTPKTPLGTRVTAAPAVASGFDAVPPAAGVAAPGPSIPDPPPPPPRSLAARFFGVVVDPHTYGALFYMLLSLATGTFFFSWVVTGLSLSLGLLILIIGVPVAVLFFGSIRGLSLLEGRLVEVLLGERMPRRPRFSDRSRSWLQRIGDMFTDGRTWLTLLYFVLMLPLGVAYFTVATTLLALSLALIWSPVAVWFPGAYTGVTINGLPLLEGAWATPLLALAGGLLLFGTLHLARAVGRMHGTLAKHLLVRL</sequence>
<feature type="transmembrane region" description="Helical" evidence="1">
    <location>
        <begin position="150"/>
        <end position="171"/>
    </location>
</feature>
<proteinExistence type="predicted"/>
<dbReference type="RefSeq" id="WP_057508662.1">
    <property type="nucleotide sequence ID" value="NZ_LDJK01000047.1"/>
</dbReference>
<dbReference type="PATRIC" id="fig|517011.3.peg.1906"/>
<dbReference type="InterPro" id="IPR025828">
    <property type="entry name" value="Put_sensor_dom"/>
</dbReference>
<dbReference type="EMBL" id="LDJK01000047">
    <property type="protein sequence ID" value="KRG73380.1"/>
    <property type="molecule type" value="Genomic_DNA"/>
</dbReference>
<reference evidence="3 4" key="1">
    <citation type="submission" date="2015-05" db="EMBL/GenBank/DDBJ databases">
        <title>Genome sequencing and analysis of members of genus Stenotrophomonas.</title>
        <authorList>
            <person name="Patil P.P."/>
            <person name="Midha S."/>
            <person name="Patil P.B."/>
        </authorList>
    </citation>
    <scope>NUCLEOTIDE SEQUENCE [LARGE SCALE GENOMIC DNA]</scope>
    <source>
        <strain evidence="3 4">DSM 21508</strain>
    </source>
</reference>
<evidence type="ECO:0000313" key="3">
    <source>
        <dbReference type="EMBL" id="KRG73380.1"/>
    </source>
</evidence>
<evidence type="ECO:0000256" key="1">
    <source>
        <dbReference type="SAM" id="Phobius"/>
    </source>
</evidence>
<keyword evidence="1" id="KW-1133">Transmembrane helix</keyword>
<dbReference type="Pfam" id="PF13796">
    <property type="entry name" value="Sensor"/>
    <property type="match status" value="1"/>
</dbReference>
<dbReference type="AlphaFoldDB" id="A0A0R0D6B7"/>
<dbReference type="Proteomes" id="UP000051386">
    <property type="component" value="Unassembled WGS sequence"/>
</dbReference>
<keyword evidence="1" id="KW-0472">Membrane</keyword>
<gene>
    <name evidence="3" type="ORF">ABB28_10970</name>
</gene>
<comment type="caution">
    <text evidence="3">The sequence shown here is derived from an EMBL/GenBank/DDBJ whole genome shotgun (WGS) entry which is preliminary data.</text>
</comment>
<name>A0A0R0D6B7_9GAMM</name>
<feature type="transmembrane region" description="Helical" evidence="1">
    <location>
        <begin position="247"/>
        <end position="276"/>
    </location>
</feature>
<accession>A0A0R0D6B7</accession>
<feature type="domain" description="Putative sensor" evidence="2">
    <location>
        <begin position="156"/>
        <end position="337"/>
    </location>
</feature>
<evidence type="ECO:0000259" key="2">
    <source>
        <dbReference type="Pfam" id="PF13796"/>
    </source>
</evidence>
<evidence type="ECO:0000313" key="4">
    <source>
        <dbReference type="Proteomes" id="UP000051386"/>
    </source>
</evidence>